<evidence type="ECO:0000259" key="10">
    <source>
        <dbReference type="Pfam" id="PF06144"/>
    </source>
</evidence>
<feature type="domain" description="DNA polymerase III delta N-terminal" evidence="10">
    <location>
        <begin position="20"/>
        <end position="134"/>
    </location>
</feature>
<evidence type="ECO:0000256" key="6">
    <source>
        <dbReference type="ARBA" id="ARBA00022932"/>
    </source>
</evidence>
<sequence>MQVRLEQLEEQLARQLAPVYLLSGDEPLQIMEAAEKIRQVAKQQGFIEREVWVADAQFDWTNLNSAGDALSLFASQKLLDVRLANCKLNQTASKALQHYLERLPSDKVLILQTARLDKVCKNSAWVKKIEQVGVAVQVWDLAPAQTIAWVAKRMRNAGLHASDDAIRYLAERIEGNLLAAAQEITKLQLLYAQQRIEVSDIQAVVADSARFTVFDLVDAVLSQDSQRLQHILHILQEENTALTLVVWTLSDLLRQLYSGSLNLQTGQSNQALLLRMPKLRQGLFLKVLNQHRNTQWSVLFQQAAQLDQLSKGVGLMEGNAQRVWDQLLLLALALANKTLFDPTT</sequence>
<dbReference type="InterPro" id="IPR005790">
    <property type="entry name" value="DNA_polIII_delta"/>
</dbReference>
<evidence type="ECO:0000313" key="11">
    <source>
        <dbReference type="EMBL" id="WGZ90082.1"/>
    </source>
</evidence>
<dbReference type="Gene3D" id="1.10.8.60">
    <property type="match status" value="1"/>
</dbReference>
<evidence type="ECO:0000256" key="2">
    <source>
        <dbReference type="ARBA" id="ARBA00017703"/>
    </source>
</evidence>
<dbReference type="EC" id="2.7.7.7" evidence="1 9"/>
<dbReference type="Pfam" id="PF06144">
    <property type="entry name" value="DNA_pol3_delta"/>
    <property type="match status" value="1"/>
</dbReference>
<proteinExistence type="inferred from homology"/>
<comment type="similarity">
    <text evidence="7">Belongs to the DNA polymerase HolA subunit family.</text>
</comment>
<dbReference type="SUPFAM" id="SSF48019">
    <property type="entry name" value="post-AAA+ oligomerization domain-like"/>
    <property type="match status" value="1"/>
</dbReference>
<evidence type="ECO:0000256" key="7">
    <source>
        <dbReference type="ARBA" id="ARBA00034754"/>
    </source>
</evidence>
<evidence type="ECO:0000256" key="1">
    <source>
        <dbReference type="ARBA" id="ARBA00012417"/>
    </source>
</evidence>
<dbReference type="SUPFAM" id="SSF52540">
    <property type="entry name" value="P-loop containing nucleoside triphosphate hydrolases"/>
    <property type="match status" value="1"/>
</dbReference>
<keyword evidence="6" id="KW-0239">DNA-directed DNA polymerase</keyword>
<gene>
    <name evidence="11" type="primary">holA</name>
    <name evidence="11" type="ORF">QJT80_11310</name>
</gene>
<dbReference type="InterPro" id="IPR008921">
    <property type="entry name" value="DNA_pol3_clamp-load_cplx_C"/>
</dbReference>
<comment type="catalytic activity">
    <reaction evidence="8">
        <text>DNA(n) + a 2'-deoxyribonucleoside 5'-triphosphate = DNA(n+1) + diphosphate</text>
        <dbReference type="Rhea" id="RHEA:22508"/>
        <dbReference type="Rhea" id="RHEA-COMP:17339"/>
        <dbReference type="Rhea" id="RHEA-COMP:17340"/>
        <dbReference type="ChEBI" id="CHEBI:33019"/>
        <dbReference type="ChEBI" id="CHEBI:61560"/>
        <dbReference type="ChEBI" id="CHEBI:173112"/>
        <dbReference type="EC" id="2.7.7.7"/>
    </reaction>
</comment>
<protein>
    <recommendedName>
        <fullName evidence="2 9">DNA polymerase III subunit delta</fullName>
        <ecNumber evidence="1 9">2.7.7.7</ecNumber>
    </recommendedName>
</protein>
<keyword evidence="5" id="KW-0235">DNA replication</keyword>
<dbReference type="EMBL" id="CP124755">
    <property type="protein sequence ID" value="WGZ90082.1"/>
    <property type="molecule type" value="Genomic_DNA"/>
</dbReference>
<organism evidence="11">
    <name type="scientific">Candidatus Thiocaldithrix dubininis</name>
    <dbReference type="NCBI Taxonomy" id="3080823"/>
    <lineage>
        <taxon>Bacteria</taxon>
        <taxon>Pseudomonadati</taxon>
        <taxon>Pseudomonadota</taxon>
        <taxon>Gammaproteobacteria</taxon>
        <taxon>Thiotrichales</taxon>
        <taxon>Thiotrichaceae</taxon>
        <taxon>Candidatus Thiocaldithrix</taxon>
    </lineage>
</organism>
<name>A0AA95H2U4_9GAMM</name>
<keyword evidence="4 11" id="KW-0548">Nucleotidyltransferase</keyword>
<dbReference type="Gene3D" id="1.20.272.10">
    <property type="match status" value="1"/>
</dbReference>
<dbReference type="InterPro" id="IPR010372">
    <property type="entry name" value="DNA_pol3_delta_N"/>
</dbReference>
<dbReference type="GO" id="GO:0003887">
    <property type="term" value="F:DNA-directed DNA polymerase activity"/>
    <property type="evidence" value="ECO:0007669"/>
    <property type="project" value="UniProtKB-UniRule"/>
</dbReference>
<dbReference type="AlphaFoldDB" id="A0AA95H2U4"/>
<dbReference type="PANTHER" id="PTHR34388">
    <property type="entry name" value="DNA POLYMERASE III SUBUNIT DELTA"/>
    <property type="match status" value="1"/>
</dbReference>
<evidence type="ECO:0000256" key="3">
    <source>
        <dbReference type="ARBA" id="ARBA00022679"/>
    </source>
</evidence>
<dbReference type="InterPro" id="IPR027417">
    <property type="entry name" value="P-loop_NTPase"/>
</dbReference>
<dbReference type="GO" id="GO:0006261">
    <property type="term" value="P:DNA-templated DNA replication"/>
    <property type="evidence" value="ECO:0007669"/>
    <property type="project" value="TreeGrafter"/>
</dbReference>
<dbReference type="KEGG" id="tdu:QJT80_11310"/>
<evidence type="ECO:0000256" key="4">
    <source>
        <dbReference type="ARBA" id="ARBA00022695"/>
    </source>
</evidence>
<reference evidence="11" key="1">
    <citation type="journal article" date="2023" name="Int. J. Mol. Sci.">
        <title>Metagenomics Revealed a New Genus 'Candidatus Thiocaldithrix dubininis' gen. nov., sp. nov. and a New Species 'Candidatus Thiothrix putei' sp. nov. in the Family Thiotrichaceae, Some Members of Which Have Traits of Both Na+- and H+-Motive Energetics.</title>
        <authorList>
            <person name="Ravin N.V."/>
            <person name="Muntyan M.S."/>
            <person name="Smolyakov D.D."/>
            <person name="Rudenko T.S."/>
            <person name="Beletsky A.V."/>
            <person name="Mardanov A.V."/>
            <person name="Grabovich M.Y."/>
        </authorList>
    </citation>
    <scope>NUCLEOTIDE SEQUENCE</scope>
    <source>
        <strain evidence="11">GKL-01</strain>
    </source>
</reference>
<evidence type="ECO:0000256" key="8">
    <source>
        <dbReference type="ARBA" id="ARBA00049244"/>
    </source>
</evidence>
<reference evidence="11" key="2">
    <citation type="submission" date="2023-04" db="EMBL/GenBank/DDBJ databases">
        <authorList>
            <person name="Beletskiy A.V."/>
            <person name="Mardanov A.V."/>
            <person name="Ravin N.V."/>
        </authorList>
    </citation>
    <scope>NUCLEOTIDE SEQUENCE</scope>
    <source>
        <strain evidence="11">GKL-01</strain>
    </source>
</reference>
<dbReference type="PANTHER" id="PTHR34388:SF1">
    <property type="entry name" value="DNA POLYMERASE III SUBUNIT DELTA"/>
    <property type="match status" value="1"/>
</dbReference>
<dbReference type="GO" id="GO:0003677">
    <property type="term" value="F:DNA binding"/>
    <property type="evidence" value="ECO:0007669"/>
    <property type="project" value="InterPro"/>
</dbReference>
<accession>A0AA95H2U4</accession>
<dbReference type="CDD" id="cd18138">
    <property type="entry name" value="HLD_clamp_pol_III_delta"/>
    <property type="match status" value="1"/>
</dbReference>
<keyword evidence="3 11" id="KW-0808">Transferase</keyword>
<dbReference type="Gene3D" id="3.40.50.300">
    <property type="entry name" value="P-loop containing nucleotide triphosphate hydrolases"/>
    <property type="match status" value="1"/>
</dbReference>
<evidence type="ECO:0000256" key="5">
    <source>
        <dbReference type="ARBA" id="ARBA00022705"/>
    </source>
</evidence>
<dbReference type="Proteomes" id="UP001300672">
    <property type="component" value="Chromosome"/>
</dbReference>
<dbReference type="GO" id="GO:0009360">
    <property type="term" value="C:DNA polymerase III complex"/>
    <property type="evidence" value="ECO:0007669"/>
    <property type="project" value="UniProtKB-UniRule"/>
</dbReference>
<dbReference type="NCBIfam" id="TIGR01128">
    <property type="entry name" value="holA"/>
    <property type="match status" value="1"/>
</dbReference>
<evidence type="ECO:0000256" key="9">
    <source>
        <dbReference type="NCBIfam" id="TIGR01128"/>
    </source>
</evidence>